<dbReference type="RefSeq" id="WP_077380274.1">
    <property type="nucleotide sequence ID" value="NZ_FTPD01000023.1"/>
</dbReference>
<dbReference type="EMBL" id="FTPD01000023">
    <property type="protein sequence ID" value="SIT56982.1"/>
    <property type="molecule type" value="Genomic_DNA"/>
</dbReference>
<evidence type="ECO:0000256" key="1">
    <source>
        <dbReference type="SAM" id="Coils"/>
    </source>
</evidence>
<feature type="coiled-coil region" evidence="1">
    <location>
        <begin position="74"/>
        <end position="155"/>
    </location>
</feature>
<dbReference type="Proteomes" id="UP000188388">
    <property type="component" value="Unassembled WGS sequence"/>
</dbReference>
<reference evidence="3" key="1">
    <citation type="submission" date="2017-01" db="EMBL/GenBank/DDBJ databases">
        <authorList>
            <person name="Brunel B."/>
        </authorList>
    </citation>
    <scope>NUCLEOTIDE SEQUENCE [LARGE SCALE GENOMIC DNA]</scope>
</reference>
<keyword evidence="3" id="KW-1185">Reference proteome</keyword>
<sequence>MAKESSNSASPANKADVNLIGNADGNGLAFMAAQARESGGPGDAVGVDKIRDLLFGNQMQDYDRRFSKLEERFLQRFKDVESEAKRNLEMYESNAKKQVESLAGQLRNEKDARAEADKEIDRNLREQNQALEKQVRALSDQLSELEREVADRINRSDQSLREEIKQKNETIQMVMEKMFSDLSNVKTDRNLLAGLFVEVAKCLNQDPVGSKSNSERSWKVS</sequence>
<dbReference type="STRING" id="1631249.BQ8794_30431"/>
<organism evidence="2 3">
    <name type="scientific">Mesorhizobium prunaredense</name>
    <dbReference type="NCBI Taxonomy" id="1631249"/>
    <lineage>
        <taxon>Bacteria</taxon>
        <taxon>Pseudomonadati</taxon>
        <taxon>Pseudomonadota</taxon>
        <taxon>Alphaproteobacteria</taxon>
        <taxon>Hyphomicrobiales</taxon>
        <taxon>Phyllobacteriaceae</taxon>
        <taxon>Mesorhizobium</taxon>
    </lineage>
</organism>
<evidence type="ECO:0000313" key="3">
    <source>
        <dbReference type="Proteomes" id="UP000188388"/>
    </source>
</evidence>
<keyword evidence="1" id="KW-0175">Coiled coil</keyword>
<protein>
    <submittedName>
        <fullName evidence="2">Uncharacterized protein</fullName>
    </submittedName>
</protein>
<evidence type="ECO:0000313" key="2">
    <source>
        <dbReference type="EMBL" id="SIT56982.1"/>
    </source>
</evidence>
<dbReference type="AlphaFoldDB" id="A0A1R3VDT7"/>
<gene>
    <name evidence="2" type="ORF">BQ8794_30431</name>
</gene>
<name>A0A1R3VDT7_9HYPH</name>
<accession>A0A1R3VDT7</accession>
<proteinExistence type="predicted"/>